<dbReference type="InterPro" id="IPR051598">
    <property type="entry name" value="TSUP/Inactive_protease-like"/>
</dbReference>
<evidence type="ECO:0000256" key="1">
    <source>
        <dbReference type="ARBA" id="ARBA00004141"/>
    </source>
</evidence>
<keyword evidence="7" id="KW-1185">Reference proteome</keyword>
<keyword evidence="2 5" id="KW-0812">Transmembrane</keyword>
<feature type="transmembrane region" description="Helical" evidence="5">
    <location>
        <begin position="40"/>
        <end position="59"/>
    </location>
</feature>
<evidence type="ECO:0000256" key="5">
    <source>
        <dbReference type="RuleBase" id="RU363041"/>
    </source>
</evidence>
<dbReference type="Pfam" id="PF01925">
    <property type="entry name" value="TauE"/>
    <property type="match status" value="1"/>
</dbReference>
<gene>
    <name evidence="6" type="ORF">C0V70_12280</name>
</gene>
<accession>A0A2K9NUV5</accession>
<dbReference type="GO" id="GO:0005886">
    <property type="term" value="C:plasma membrane"/>
    <property type="evidence" value="ECO:0007669"/>
    <property type="project" value="UniProtKB-SubCell"/>
</dbReference>
<dbReference type="PANTHER" id="PTHR43701:SF2">
    <property type="entry name" value="MEMBRANE TRANSPORTER PROTEIN YJNA-RELATED"/>
    <property type="match status" value="1"/>
</dbReference>
<dbReference type="EMBL" id="CP025704">
    <property type="protein sequence ID" value="AUN98865.1"/>
    <property type="molecule type" value="Genomic_DNA"/>
</dbReference>
<comment type="similarity">
    <text evidence="5">Belongs to the 4-toluene sulfonate uptake permease (TSUP) (TC 2.A.102) family.</text>
</comment>
<dbReference type="KEGG" id="bsto:C0V70_12280"/>
<keyword evidence="4 5" id="KW-0472">Membrane</keyword>
<dbReference type="RefSeq" id="WP_102244156.1">
    <property type="nucleotide sequence ID" value="NZ_CP025704.1"/>
</dbReference>
<reference evidence="6 7" key="1">
    <citation type="submission" date="2018-01" db="EMBL/GenBank/DDBJ databases">
        <title>Complete genome sequence of Bacteriovorax stolpii DSM12778.</title>
        <authorList>
            <person name="Tang B."/>
            <person name="Chang J."/>
        </authorList>
    </citation>
    <scope>NUCLEOTIDE SEQUENCE [LARGE SCALE GENOMIC DNA]</scope>
    <source>
        <strain evidence="6 7">DSM 12778</strain>
    </source>
</reference>
<keyword evidence="3 5" id="KW-1133">Transmembrane helix</keyword>
<evidence type="ECO:0000256" key="2">
    <source>
        <dbReference type="ARBA" id="ARBA00022692"/>
    </source>
</evidence>
<organism evidence="6 7">
    <name type="scientific">Bacteriovorax stolpii</name>
    <name type="common">Bdellovibrio stolpii</name>
    <dbReference type="NCBI Taxonomy" id="960"/>
    <lineage>
        <taxon>Bacteria</taxon>
        <taxon>Pseudomonadati</taxon>
        <taxon>Bdellovibrionota</taxon>
        <taxon>Bacteriovoracia</taxon>
        <taxon>Bacteriovoracales</taxon>
        <taxon>Bacteriovoracaceae</taxon>
        <taxon>Bacteriovorax</taxon>
    </lineage>
</organism>
<sequence length="253" mass="26727">MILTLIGLLTGLVLGLTGAGGALIAIPLFLTGLHVSLNEATFLSLIVVMIASGINYLGGHIGGGQKADNKIVSGLFASSFLGTAMALQIKPYVGDLVTASLLGLISLYGLWSVWKKKSSAKPGVEVKTFWPVIFSGIVFGALTTLTGLGGGVLIIPLLINFFHLSYEEALPSSLLLIFLISLSSFVMQLLKKGSGGVRGIDIFFLFIGTVLASLVVKKIMGKIPAKWSELGRRVVFTLVVLYSFMAIGQKVLI</sequence>
<feature type="transmembrane region" description="Helical" evidence="5">
    <location>
        <begin position="202"/>
        <end position="221"/>
    </location>
</feature>
<dbReference type="AlphaFoldDB" id="A0A2K9NUV5"/>
<keyword evidence="5" id="KW-1003">Cell membrane</keyword>
<feature type="transmembrane region" description="Helical" evidence="5">
    <location>
        <begin position="93"/>
        <end position="111"/>
    </location>
</feature>
<feature type="transmembrane region" description="Helical" evidence="5">
    <location>
        <begin position="233"/>
        <end position="252"/>
    </location>
</feature>
<dbReference type="Proteomes" id="UP000235584">
    <property type="component" value="Chromosome"/>
</dbReference>
<evidence type="ECO:0000313" key="6">
    <source>
        <dbReference type="EMBL" id="AUN98865.1"/>
    </source>
</evidence>
<evidence type="ECO:0000256" key="3">
    <source>
        <dbReference type="ARBA" id="ARBA00022989"/>
    </source>
</evidence>
<feature type="transmembrane region" description="Helical" evidence="5">
    <location>
        <begin position="71"/>
        <end position="87"/>
    </location>
</feature>
<feature type="transmembrane region" description="Helical" evidence="5">
    <location>
        <begin position="132"/>
        <end position="159"/>
    </location>
</feature>
<name>A0A2K9NUV5_BACTC</name>
<evidence type="ECO:0000256" key="4">
    <source>
        <dbReference type="ARBA" id="ARBA00023136"/>
    </source>
</evidence>
<evidence type="ECO:0000313" key="7">
    <source>
        <dbReference type="Proteomes" id="UP000235584"/>
    </source>
</evidence>
<proteinExistence type="inferred from homology"/>
<comment type="subcellular location">
    <subcellularLocation>
        <location evidence="5">Cell membrane</location>
        <topology evidence="5">Multi-pass membrane protein</topology>
    </subcellularLocation>
    <subcellularLocation>
        <location evidence="1">Membrane</location>
        <topology evidence="1">Multi-pass membrane protein</topology>
    </subcellularLocation>
</comment>
<feature type="transmembrane region" description="Helical" evidence="5">
    <location>
        <begin position="171"/>
        <end position="190"/>
    </location>
</feature>
<dbReference type="PANTHER" id="PTHR43701">
    <property type="entry name" value="MEMBRANE TRANSPORTER PROTEIN MJ0441-RELATED"/>
    <property type="match status" value="1"/>
</dbReference>
<dbReference type="InterPro" id="IPR002781">
    <property type="entry name" value="TM_pro_TauE-like"/>
</dbReference>
<protein>
    <recommendedName>
        <fullName evidence="5">Probable membrane transporter protein</fullName>
    </recommendedName>
</protein>